<reference evidence="2" key="1">
    <citation type="submission" date="2016-10" db="EMBL/GenBank/DDBJ databases">
        <authorList>
            <person name="Varghese N."/>
            <person name="Submissions S."/>
        </authorList>
    </citation>
    <scope>NUCLEOTIDE SEQUENCE [LARGE SCALE GENOMIC DNA]</scope>
    <source>
        <strain evidence="2">DSM 19315</strain>
    </source>
</reference>
<dbReference type="Proteomes" id="UP000199642">
    <property type="component" value="Unassembled WGS sequence"/>
</dbReference>
<accession>A0A1I2WFG4</accession>
<dbReference type="AlphaFoldDB" id="A0A1I2WFG4"/>
<sequence>MGKYEKLVAKILSGNSDANITFIDLRKLILIFGFSERIKGSHYIFSKEGVEKNP</sequence>
<evidence type="ECO:0000313" key="1">
    <source>
        <dbReference type="EMBL" id="SFG99397.1"/>
    </source>
</evidence>
<keyword evidence="2" id="KW-1185">Reference proteome</keyword>
<proteinExistence type="predicted"/>
<evidence type="ECO:0008006" key="3">
    <source>
        <dbReference type="Google" id="ProtNLM"/>
    </source>
</evidence>
<evidence type="ECO:0000313" key="2">
    <source>
        <dbReference type="Proteomes" id="UP000199642"/>
    </source>
</evidence>
<gene>
    <name evidence="1" type="ORF">SAMN04487988_11286</name>
</gene>
<name>A0A1I2WFG4_9BACT</name>
<protein>
    <recommendedName>
        <fullName evidence="3">HicA toxin of toxin-antitoxin</fullName>
    </recommendedName>
</protein>
<dbReference type="STRING" id="435880.SAMN04487988_11286"/>
<organism evidence="1 2">
    <name type="scientific">Algoriphagus hitonicola</name>
    <dbReference type="NCBI Taxonomy" id="435880"/>
    <lineage>
        <taxon>Bacteria</taxon>
        <taxon>Pseudomonadati</taxon>
        <taxon>Bacteroidota</taxon>
        <taxon>Cytophagia</taxon>
        <taxon>Cytophagales</taxon>
        <taxon>Cyclobacteriaceae</taxon>
        <taxon>Algoriphagus</taxon>
    </lineage>
</organism>
<dbReference type="EMBL" id="FOPC01000012">
    <property type="protein sequence ID" value="SFG99397.1"/>
    <property type="molecule type" value="Genomic_DNA"/>
</dbReference>